<evidence type="ECO:0000256" key="3">
    <source>
        <dbReference type="ARBA" id="ARBA00023125"/>
    </source>
</evidence>
<feature type="domain" description="HTH lysR-type" evidence="5">
    <location>
        <begin position="1"/>
        <end position="58"/>
    </location>
</feature>
<dbReference type="GO" id="GO:0000976">
    <property type="term" value="F:transcription cis-regulatory region binding"/>
    <property type="evidence" value="ECO:0007669"/>
    <property type="project" value="TreeGrafter"/>
</dbReference>
<dbReference type="SUPFAM" id="SSF46785">
    <property type="entry name" value="Winged helix' DNA-binding domain"/>
    <property type="match status" value="1"/>
</dbReference>
<evidence type="ECO:0000313" key="7">
    <source>
        <dbReference type="Proteomes" id="UP000196365"/>
    </source>
</evidence>
<dbReference type="FunFam" id="1.10.10.10:FF:000001">
    <property type="entry name" value="LysR family transcriptional regulator"/>
    <property type="match status" value="1"/>
</dbReference>
<evidence type="ECO:0000313" key="6">
    <source>
        <dbReference type="EMBL" id="SJZ48708.1"/>
    </source>
</evidence>
<dbReference type="PRINTS" id="PR00039">
    <property type="entry name" value="HTHLYSR"/>
</dbReference>
<dbReference type="EMBL" id="FUWV01000003">
    <property type="protein sequence ID" value="SJZ48708.1"/>
    <property type="molecule type" value="Genomic_DNA"/>
</dbReference>
<dbReference type="InterPro" id="IPR000847">
    <property type="entry name" value="LysR_HTH_N"/>
</dbReference>
<dbReference type="Gene3D" id="1.10.10.10">
    <property type="entry name" value="Winged helix-like DNA-binding domain superfamily/Winged helix DNA-binding domain"/>
    <property type="match status" value="1"/>
</dbReference>
<evidence type="ECO:0000256" key="4">
    <source>
        <dbReference type="ARBA" id="ARBA00023163"/>
    </source>
</evidence>
<gene>
    <name evidence="6" type="ORF">SAMN02745973_00789</name>
</gene>
<dbReference type="InterPro" id="IPR005119">
    <property type="entry name" value="LysR_subst-bd"/>
</dbReference>
<dbReference type="SUPFAM" id="SSF53850">
    <property type="entry name" value="Periplasmic binding protein-like II"/>
    <property type="match status" value="1"/>
</dbReference>
<name>A0A1T4L284_9FIRM</name>
<dbReference type="PANTHER" id="PTHR30126">
    <property type="entry name" value="HTH-TYPE TRANSCRIPTIONAL REGULATOR"/>
    <property type="match status" value="1"/>
</dbReference>
<evidence type="ECO:0000256" key="1">
    <source>
        <dbReference type="ARBA" id="ARBA00009437"/>
    </source>
</evidence>
<dbReference type="PROSITE" id="PS50931">
    <property type="entry name" value="HTH_LYSR"/>
    <property type="match status" value="1"/>
</dbReference>
<keyword evidence="7" id="KW-1185">Reference proteome</keyword>
<dbReference type="GO" id="GO:0003700">
    <property type="term" value="F:DNA-binding transcription factor activity"/>
    <property type="evidence" value="ECO:0007669"/>
    <property type="project" value="InterPro"/>
</dbReference>
<protein>
    <submittedName>
        <fullName evidence="6">ModE molybdate transport repressor domain-containing protein</fullName>
    </submittedName>
</protein>
<sequence>MNIEYLKYFYQVATMGSISKVAKEAHISQSALSQQIFKLEEILGCQLLERSNKGVELTSKGKIVLKYVENILKTYDTMLEHLYSDNESTRIIKIEACWPIATYSLPCVMYKMKNKFPKHNYQLNPNESDRIEENILNDICDLGVIYKQPKNPELCHYIIGKDQIVLVAPFKYQIPQEIELKDLIKYSFILLNDKNYVIDPIKSEIKKIGLRMEDFKILYHSDSVESVKSSILNQFGLGFLPYTSIKKELYHRQLKIVDIKGFSVECDMHLIYHKEIKKNPSLNEFIQYFKKIAQRSLC</sequence>
<dbReference type="OrthoDB" id="119203at2"/>
<dbReference type="AlphaFoldDB" id="A0A1T4L284"/>
<accession>A0A1T4L284</accession>
<keyword evidence="2" id="KW-0805">Transcription regulation</keyword>
<dbReference type="InterPro" id="IPR036388">
    <property type="entry name" value="WH-like_DNA-bd_sf"/>
</dbReference>
<dbReference type="InterPro" id="IPR036390">
    <property type="entry name" value="WH_DNA-bd_sf"/>
</dbReference>
<dbReference type="Gene3D" id="3.40.190.290">
    <property type="match status" value="1"/>
</dbReference>
<keyword evidence="4" id="KW-0804">Transcription</keyword>
<organism evidence="6 7">
    <name type="scientific">Garciella nitratireducens DSM 15102</name>
    <dbReference type="NCBI Taxonomy" id="1121911"/>
    <lineage>
        <taxon>Bacteria</taxon>
        <taxon>Bacillati</taxon>
        <taxon>Bacillota</taxon>
        <taxon>Clostridia</taxon>
        <taxon>Eubacteriales</taxon>
        <taxon>Eubacteriaceae</taxon>
        <taxon>Garciella</taxon>
    </lineage>
</organism>
<comment type="similarity">
    <text evidence="1">Belongs to the LysR transcriptional regulatory family.</text>
</comment>
<dbReference type="Proteomes" id="UP000196365">
    <property type="component" value="Unassembled WGS sequence"/>
</dbReference>
<dbReference type="Pfam" id="PF03466">
    <property type="entry name" value="LysR_substrate"/>
    <property type="match status" value="1"/>
</dbReference>
<evidence type="ECO:0000256" key="2">
    <source>
        <dbReference type="ARBA" id="ARBA00023015"/>
    </source>
</evidence>
<dbReference type="RefSeq" id="WP_087678210.1">
    <property type="nucleotide sequence ID" value="NZ_FUWV01000003.1"/>
</dbReference>
<keyword evidence="3" id="KW-0238">DNA-binding</keyword>
<proteinExistence type="inferred from homology"/>
<dbReference type="PANTHER" id="PTHR30126:SF64">
    <property type="entry name" value="HTH-TYPE TRANSCRIPTIONAL REGULATOR CITR"/>
    <property type="match status" value="1"/>
</dbReference>
<evidence type="ECO:0000259" key="5">
    <source>
        <dbReference type="PROSITE" id="PS50931"/>
    </source>
</evidence>
<reference evidence="6 7" key="1">
    <citation type="submission" date="2017-02" db="EMBL/GenBank/DDBJ databases">
        <authorList>
            <person name="Peterson S.W."/>
        </authorList>
    </citation>
    <scope>NUCLEOTIDE SEQUENCE [LARGE SCALE GENOMIC DNA]</scope>
    <source>
        <strain evidence="6 7">DSM 15102</strain>
    </source>
</reference>
<dbReference type="Pfam" id="PF00126">
    <property type="entry name" value="HTH_1"/>
    <property type="match status" value="1"/>
</dbReference>